<reference evidence="9 10" key="1">
    <citation type="journal article" date="2013" name="Curr. Biol.">
        <title>Shared signatures of parasitism and phylogenomics unite Cryptomycota and microsporidia.</title>
        <authorList>
            <person name="James T.Y."/>
            <person name="Pelin A."/>
            <person name="Bonen L."/>
            <person name="Ahrendt S."/>
            <person name="Sain D."/>
            <person name="Corradi N."/>
            <person name="Stajich J.E."/>
        </authorList>
    </citation>
    <scope>NUCLEOTIDE SEQUENCE [LARGE SCALE GENOMIC DNA]</scope>
    <source>
        <strain evidence="9 10">CSF55</strain>
    </source>
</reference>
<protein>
    <recommendedName>
        <fullName evidence="6">Prolyl endopeptidase</fullName>
        <ecNumber evidence="6">3.4.21.-</ecNumber>
    </recommendedName>
</protein>
<dbReference type="EC" id="3.4.21.-" evidence="6"/>
<name>A0A075AWX0_ROZAC</name>
<organism evidence="9 10">
    <name type="scientific">Rozella allomycis (strain CSF55)</name>
    <dbReference type="NCBI Taxonomy" id="988480"/>
    <lineage>
        <taxon>Eukaryota</taxon>
        <taxon>Fungi</taxon>
        <taxon>Fungi incertae sedis</taxon>
        <taxon>Cryptomycota</taxon>
        <taxon>Cryptomycota incertae sedis</taxon>
        <taxon>Rozella</taxon>
    </lineage>
</organism>
<dbReference type="Gene3D" id="3.40.50.1820">
    <property type="entry name" value="alpha/beta hydrolase"/>
    <property type="match status" value="1"/>
</dbReference>
<keyword evidence="10" id="KW-1185">Reference proteome</keyword>
<dbReference type="OrthoDB" id="248387at2759"/>
<evidence type="ECO:0000256" key="5">
    <source>
        <dbReference type="ARBA" id="ARBA00045448"/>
    </source>
</evidence>
<comment type="function">
    <text evidence="5">Serine peptidase whose precise substrate specificity remains unclear. Does not cleave peptides after a arginine or lysine residue. Regulates trans-Golgi network morphology and sorting by regulating the membrane binding of the AP-1 complex. May play a role in the regulation of synaptic vesicle exocytosis.</text>
</comment>
<evidence type="ECO:0000256" key="4">
    <source>
        <dbReference type="ARBA" id="ARBA00022825"/>
    </source>
</evidence>
<evidence type="ECO:0000313" key="9">
    <source>
        <dbReference type="EMBL" id="EPZ34752.1"/>
    </source>
</evidence>
<dbReference type="EMBL" id="KE560919">
    <property type="protein sequence ID" value="EPZ34752.1"/>
    <property type="molecule type" value="Genomic_DNA"/>
</dbReference>
<gene>
    <name evidence="9" type="ORF">O9G_004119</name>
</gene>
<evidence type="ECO:0000256" key="3">
    <source>
        <dbReference type="ARBA" id="ARBA00022801"/>
    </source>
</evidence>
<dbReference type="InterPro" id="IPR002470">
    <property type="entry name" value="Peptidase_S9A"/>
</dbReference>
<dbReference type="GO" id="GO:0006508">
    <property type="term" value="P:proteolysis"/>
    <property type="evidence" value="ECO:0007669"/>
    <property type="project" value="UniProtKB-KW"/>
</dbReference>
<evidence type="ECO:0000259" key="8">
    <source>
        <dbReference type="Pfam" id="PF02897"/>
    </source>
</evidence>
<dbReference type="Gene3D" id="2.130.10.120">
    <property type="entry name" value="Prolyl oligopeptidase, N-terminal domain"/>
    <property type="match status" value="1"/>
</dbReference>
<keyword evidence="2 6" id="KW-0645">Protease</keyword>
<dbReference type="HOGENOM" id="CLU_011290_0_1_1"/>
<feature type="domain" description="Peptidase S9A N-terminal" evidence="8">
    <location>
        <begin position="3"/>
        <end position="405"/>
    </location>
</feature>
<keyword evidence="4 6" id="KW-0720">Serine protease</keyword>
<dbReference type="PRINTS" id="PR00862">
    <property type="entry name" value="PROLIGOPTASE"/>
</dbReference>
<dbReference type="AlphaFoldDB" id="A0A075AWX0"/>
<dbReference type="InterPro" id="IPR029058">
    <property type="entry name" value="AB_hydrolase_fold"/>
</dbReference>
<dbReference type="InterPro" id="IPR001375">
    <property type="entry name" value="Peptidase_S9_cat"/>
</dbReference>
<evidence type="ECO:0000259" key="7">
    <source>
        <dbReference type="Pfam" id="PF00326"/>
    </source>
</evidence>
<dbReference type="SUPFAM" id="SSF50993">
    <property type="entry name" value="Peptidase/esterase 'gauge' domain"/>
    <property type="match status" value="1"/>
</dbReference>
<dbReference type="GO" id="GO:0004252">
    <property type="term" value="F:serine-type endopeptidase activity"/>
    <property type="evidence" value="ECO:0007669"/>
    <property type="project" value="UniProtKB-UniRule"/>
</dbReference>
<accession>A0A075AWX0</accession>
<evidence type="ECO:0000256" key="6">
    <source>
        <dbReference type="RuleBase" id="RU368024"/>
    </source>
</evidence>
<sequence length="668" mass="79050">MPKAERIRTEILFEGHKIVDYYEWLKFNDSRTMKYITEESNYTKDKFIKPCESIIESYRAELSKLKDHHVYIHRTVVIDGWTYYENHNSSGENAFYRRKEDIIEEIFNLSLFSKYMSYFNVGFFEISLDSRYLAFAYDEDGSERFRLCVVDMISKNYKLIDAEISFYYSARWDANNFLIASSVDEKGLPRKIFKIDVEMQRKELLYYEEDESLTVAVGSTNDRKYLTIEIVGQITKEVIILDGNDRLLRFRQRERNVRFNVEHWNNKFLILYGDEKHPNNELLLLNGIEDFHKQKAKVILKHSNKYLTRIESFNKAIVIWFWEKGSKNFLFLLPNESNDEFKVVMPFKPKVFPYSLMPYAIEDEEERVYRNFNDNYFSFIYSSFNEPSKIFRIHFVKQSLELVEEETNSLINFKDYSSKKIFINSIPVSIIYKGKSQPYRKPLLAYAYGAYGGMIETSFKINWYPLLDKGFTIIIAHVRGDADLGYNWYLDGKFLNKQNSFHDFATVLKYFSTNNWALPEQIVIQGRSAGGLVIGAMLFQYPHLFNTAILQVPFLDVVGDMIDINTPWTIYEYEEWGNPHNQDIFNEFLRFSPYNKLPSSHFPNVIFTAGLKDSRVGYYEPSKMVAKLRHHLPKGWKKKLYLKINPEGHFSSEHSVLYAFIDHANNKC</sequence>
<proteinExistence type="inferred from homology"/>
<dbReference type="PANTHER" id="PTHR11757">
    <property type="entry name" value="PROTEASE FAMILY S9A OLIGOPEPTIDASE"/>
    <property type="match status" value="1"/>
</dbReference>
<dbReference type="Pfam" id="PF00326">
    <property type="entry name" value="Peptidase_S9"/>
    <property type="match status" value="1"/>
</dbReference>
<dbReference type="Proteomes" id="UP000030755">
    <property type="component" value="Unassembled WGS sequence"/>
</dbReference>
<dbReference type="PANTHER" id="PTHR11757:SF19">
    <property type="entry name" value="PROLYL ENDOPEPTIDASE-LIKE"/>
    <property type="match status" value="1"/>
</dbReference>
<feature type="domain" description="Peptidase S9 prolyl oligopeptidase catalytic" evidence="7">
    <location>
        <begin position="458"/>
        <end position="654"/>
    </location>
</feature>
<evidence type="ECO:0000313" key="10">
    <source>
        <dbReference type="Proteomes" id="UP000030755"/>
    </source>
</evidence>
<dbReference type="InterPro" id="IPR051543">
    <property type="entry name" value="Serine_Peptidase_S9A"/>
</dbReference>
<dbReference type="Pfam" id="PF02897">
    <property type="entry name" value="Peptidase_S9_N"/>
    <property type="match status" value="1"/>
</dbReference>
<evidence type="ECO:0000256" key="2">
    <source>
        <dbReference type="ARBA" id="ARBA00022670"/>
    </source>
</evidence>
<keyword evidence="3 6" id="KW-0378">Hydrolase</keyword>
<dbReference type="InterPro" id="IPR023302">
    <property type="entry name" value="Pept_S9A_N"/>
</dbReference>
<dbReference type="SUPFAM" id="SSF53474">
    <property type="entry name" value="alpha/beta-Hydrolases"/>
    <property type="match status" value="1"/>
</dbReference>
<evidence type="ECO:0000256" key="1">
    <source>
        <dbReference type="ARBA" id="ARBA00005228"/>
    </source>
</evidence>
<comment type="similarity">
    <text evidence="1 6">Belongs to the peptidase S9A family.</text>
</comment>